<keyword evidence="1 4" id="KW-0853">WD repeat</keyword>
<dbReference type="PROSITE" id="PS50294">
    <property type="entry name" value="WD_REPEATS_REGION"/>
    <property type="match status" value="2"/>
</dbReference>
<dbReference type="SMART" id="SM00320">
    <property type="entry name" value="WD40"/>
    <property type="match status" value="5"/>
</dbReference>
<organism evidence="5">
    <name type="scientific">Lygus hesperus</name>
    <name type="common">Western plant bug</name>
    <dbReference type="NCBI Taxonomy" id="30085"/>
    <lineage>
        <taxon>Eukaryota</taxon>
        <taxon>Metazoa</taxon>
        <taxon>Ecdysozoa</taxon>
        <taxon>Arthropoda</taxon>
        <taxon>Hexapoda</taxon>
        <taxon>Insecta</taxon>
        <taxon>Pterygota</taxon>
        <taxon>Neoptera</taxon>
        <taxon>Paraneoptera</taxon>
        <taxon>Hemiptera</taxon>
        <taxon>Heteroptera</taxon>
        <taxon>Panheteroptera</taxon>
        <taxon>Cimicomorpha</taxon>
        <taxon>Miridae</taxon>
        <taxon>Mirini</taxon>
        <taxon>Lygus</taxon>
    </lineage>
</organism>
<dbReference type="InterPro" id="IPR036322">
    <property type="entry name" value="WD40_repeat_dom_sf"/>
</dbReference>
<evidence type="ECO:0000256" key="3">
    <source>
        <dbReference type="ARBA" id="ARBA00025726"/>
    </source>
</evidence>
<dbReference type="PROSITE" id="PS00678">
    <property type="entry name" value="WD_REPEATS_1"/>
    <property type="match status" value="2"/>
</dbReference>
<dbReference type="EMBL" id="GDHC01016858">
    <property type="protein sequence ID" value="JAQ01771.1"/>
    <property type="molecule type" value="Transcribed_RNA"/>
</dbReference>
<dbReference type="Pfam" id="PF00400">
    <property type="entry name" value="WD40"/>
    <property type="match status" value="4"/>
</dbReference>
<evidence type="ECO:0000256" key="2">
    <source>
        <dbReference type="ARBA" id="ARBA00022737"/>
    </source>
</evidence>
<dbReference type="PANTHER" id="PTHR19923:SF0">
    <property type="entry name" value="PLEIOTROPIC REGULATOR 1"/>
    <property type="match status" value="1"/>
</dbReference>
<reference evidence="5" key="1">
    <citation type="journal article" date="2016" name="Gigascience">
        <title>De novo construction of an expanded transcriptome assembly for the western tarnished plant bug, Lygus hesperus.</title>
        <authorList>
            <person name="Tassone E.E."/>
            <person name="Geib S.M."/>
            <person name="Hall B."/>
            <person name="Fabrick J.A."/>
            <person name="Brent C.S."/>
            <person name="Hull J.J."/>
        </authorList>
    </citation>
    <scope>NUCLEOTIDE SEQUENCE</scope>
</reference>
<dbReference type="GO" id="GO:0000974">
    <property type="term" value="C:Prp19 complex"/>
    <property type="evidence" value="ECO:0007669"/>
    <property type="project" value="TreeGrafter"/>
</dbReference>
<dbReference type="InterPro" id="IPR015943">
    <property type="entry name" value="WD40/YVTN_repeat-like_dom_sf"/>
</dbReference>
<evidence type="ECO:0000256" key="1">
    <source>
        <dbReference type="ARBA" id="ARBA00022574"/>
    </source>
</evidence>
<name>A0A146KZJ7_LYGHE</name>
<accession>A0A146KZJ7</accession>
<feature type="repeat" description="WD" evidence="4">
    <location>
        <begin position="47"/>
        <end position="88"/>
    </location>
</feature>
<dbReference type="GO" id="GO:0071011">
    <property type="term" value="C:precatalytic spliceosome"/>
    <property type="evidence" value="ECO:0007669"/>
    <property type="project" value="TreeGrafter"/>
</dbReference>
<dbReference type="PANTHER" id="PTHR19923">
    <property type="entry name" value="WD40 REPEAT PROTEINPRL1/PRL2-RELATED"/>
    <property type="match status" value="1"/>
</dbReference>
<dbReference type="PROSITE" id="PS50082">
    <property type="entry name" value="WD_REPEATS_2"/>
    <property type="match status" value="2"/>
</dbReference>
<dbReference type="InterPro" id="IPR001680">
    <property type="entry name" value="WD40_rpt"/>
</dbReference>
<keyword evidence="2" id="KW-0677">Repeat</keyword>
<dbReference type="AlphaFoldDB" id="A0A146KZJ7"/>
<evidence type="ECO:0000256" key="4">
    <source>
        <dbReference type="PROSITE-ProRule" id="PRU00221"/>
    </source>
</evidence>
<proteinExistence type="inferred from homology"/>
<dbReference type="Gene3D" id="2.130.10.10">
    <property type="entry name" value="YVTN repeat-like/Quinoprotein amine dehydrogenase"/>
    <property type="match status" value="1"/>
</dbReference>
<dbReference type="CDD" id="cd00200">
    <property type="entry name" value="WD40"/>
    <property type="match status" value="1"/>
</dbReference>
<dbReference type="InterPro" id="IPR045241">
    <property type="entry name" value="Prp46/PLRG1-like"/>
</dbReference>
<dbReference type="GO" id="GO:0000398">
    <property type="term" value="P:mRNA splicing, via spliceosome"/>
    <property type="evidence" value="ECO:0007669"/>
    <property type="project" value="InterPro"/>
</dbReference>
<comment type="similarity">
    <text evidence="3">Belongs to the WD repeat PRL1/PRL2 family.</text>
</comment>
<sequence>MIRNYHGHLSGIYTVQVHPILDLVFSGGRDSSIRVWDMRTKSCLRTLVGHRHTVTSLGIQGCEPQIVSGSQDTMIRLWDLRSSKTLQTLTHHKKSVRSICIHPRYNCFISASTDNIKYWKLPEGIFMRNAHHNHEEIVNEVCANMDGVVCAGSDSGGLAFFDWYSGYCYQILRTPPQLGSLQLEAGIFGVTFDQSGSRVLTCEADKTIKVYCEDEKATPETQPTK</sequence>
<dbReference type="GO" id="GO:0071013">
    <property type="term" value="C:catalytic step 2 spliceosome"/>
    <property type="evidence" value="ECO:0007669"/>
    <property type="project" value="TreeGrafter"/>
</dbReference>
<evidence type="ECO:0000313" key="5">
    <source>
        <dbReference type="EMBL" id="JAQ01771.1"/>
    </source>
</evidence>
<protein>
    <submittedName>
        <fullName evidence="5">Pre-mRNA-splicing factor prp46</fullName>
    </submittedName>
</protein>
<gene>
    <name evidence="5" type="primary">prp5_2</name>
    <name evidence="5" type="ORF">g.24996</name>
</gene>
<dbReference type="SUPFAM" id="SSF50978">
    <property type="entry name" value="WD40 repeat-like"/>
    <property type="match status" value="1"/>
</dbReference>
<dbReference type="InterPro" id="IPR019775">
    <property type="entry name" value="WD40_repeat_CS"/>
</dbReference>
<feature type="repeat" description="WD" evidence="4">
    <location>
        <begin position="5"/>
        <end position="46"/>
    </location>
</feature>